<evidence type="ECO:0008006" key="4">
    <source>
        <dbReference type="Google" id="ProtNLM"/>
    </source>
</evidence>
<accession>A0A0W0YXZ8</accession>
<dbReference type="AlphaFoldDB" id="A0A0W0YXZ8"/>
<evidence type="ECO:0000313" key="3">
    <source>
        <dbReference type="Proteomes" id="UP000054877"/>
    </source>
</evidence>
<dbReference type="PATRIC" id="fig|452.5.peg.2631"/>
<dbReference type="STRING" id="452.Lspi_2383"/>
<gene>
    <name evidence="2" type="ORF">Lspi_2383</name>
</gene>
<dbReference type="OrthoDB" id="5643368at2"/>
<comment type="caution">
    <text evidence="2">The sequence shown here is derived from an EMBL/GenBank/DDBJ whole genome shotgun (WGS) entry which is preliminary data.</text>
</comment>
<feature type="chain" id="PRO_5006918081" description="Secreted protein" evidence="1">
    <location>
        <begin position="20"/>
        <end position="176"/>
    </location>
</feature>
<keyword evidence="3" id="KW-1185">Reference proteome</keyword>
<name>A0A0W0YXZ8_LEGSP</name>
<evidence type="ECO:0000313" key="2">
    <source>
        <dbReference type="EMBL" id="KTD61753.1"/>
    </source>
</evidence>
<dbReference type="EMBL" id="LNYX01000031">
    <property type="protein sequence ID" value="KTD61753.1"/>
    <property type="molecule type" value="Genomic_DNA"/>
</dbReference>
<dbReference type="Proteomes" id="UP000054877">
    <property type="component" value="Unassembled WGS sequence"/>
</dbReference>
<keyword evidence="1" id="KW-0732">Signal</keyword>
<sequence length="176" mass="19033">MKYLLPVVLSLVCSATVVAASTSDFVVCKSTYALCTTAKCAPVAGKKDLVSCHCDVKTGYSASQQPCQGLKKIGGEISVYSRYYPVRSYAVCTNKRPWAWCLDKPCLVDRQNPSKATCTCSLVKNLGDYVIVTDKKSASTCTTGIISSATVEQITQITDFLKTTQELPPDPIKVLK</sequence>
<organism evidence="2 3">
    <name type="scientific">Legionella spiritensis</name>
    <dbReference type="NCBI Taxonomy" id="452"/>
    <lineage>
        <taxon>Bacteria</taxon>
        <taxon>Pseudomonadati</taxon>
        <taxon>Pseudomonadota</taxon>
        <taxon>Gammaproteobacteria</taxon>
        <taxon>Legionellales</taxon>
        <taxon>Legionellaceae</taxon>
        <taxon>Legionella</taxon>
    </lineage>
</organism>
<proteinExistence type="predicted"/>
<reference evidence="2 3" key="1">
    <citation type="submission" date="2015-11" db="EMBL/GenBank/DDBJ databases">
        <title>Genomic analysis of 38 Legionella species identifies large and diverse effector repertoires.</title>
        <authorList>
            <person name="Burstein D."/>
            <person name="Amaro F."/>
            <person name="Zusman T."/>
            <person name="Lifshitz Z."/>
            <person name="Cohen O."/>
            <person name="Gilbert J.A."/>
            <person name="Pupko T."/>
            <person name="Shuman H.A."/>
            <person name="Segal G."/>
        </authorList>
    </citation>
    <scope>NUCLEOTIDE SEQUENCE [LARGE SCALE GENOMIC DNA]</scope>
    <source>
        <strain evidence="2 3">Mt.St.Helens-9</strain>
    </source>
</reference>
<protein>
    <recommendedName>
        <fullName evidence="4">Secreted protein</fullName>
    </recommendedName>
</protein>
<feature type="signal peptide" evidence="1">
    <location>
        <begin position="1"/>
        <end position="19"/>
    </location>
</feature>
<dbReference type="RefSeq" id="WP_058484281.1">
    <property type="nucleotide sequence ID" value="NZ_CAAAII010000001.1"/>
</dbReference>
<evidence type="ECO:0000256" key="1">
    <source>
        <dbReference type="SAM" id="SignalP"/>
    </source>
</evidence>